<organism evidence="2 3">
    <name type="scientific">Pristionchus mayeri</name>
    <dbReference type="NCBI Taxonomy" id="1317129"/>
    <lineage>
        <taxon>Eukaryota</taxon>
        <taxon>Metazoa</taxon>
        <taxon>Ecdysozoa</taxon>
        <taxon>Nematoda</taxon>
        <taxon>Chromadorea</taxon>
        <taxon>Rhabditida</taxon>
        <taxon>Rhabditina</taxon>
        <taxon>Diplogasteromorpha</taxon>
        <taxon>Diplogasteroidea</taxon>
        <taxon>Neodiplogasteridae</taxon>
        <taxon>Pristionchus</taxon>
    </lineage>
</organism>
<keyword evidence="1" id="KW-0175">Coiled coil</keyword>
<feature type="non-terminal residue" evidence="2">
    <location>
        <position position="133"/>
    </location>
</feature>
<keyword evidence="3" id="KW-1185">Reference proteome</keyword>
<evidence type="ECO:0000313" key="3">
    <source>
        <dbReference type="Proteomes" id="UP001328107"/>
    </source>
</evidence>
<proteinExistence type="predicted"/>
<dbReference type="AlphaFoldDB" id="A0AAN5I7U2"/>
<gene>
    <name evidence="2" type="ORF">PMAYCL1PPCAC_25918</name>
</gene>
<accession>A0AAN5I7U2</accession>
<evidence type="ECO:0000313" key="2">
    <source>
        <dbReference type="EMBL" id="GMR55723.1"/>
    </source>
</evidence>
<protein>
    <submittedName>
        <fullName evidence="2">Uncharacterized protein</fullName>
    </submittedName>
</protein>
<reference evidence="3" key="1">
    <citation type="submission" date="2022-10" db="EMBL/GenBank/DDBJ databases">
        <title>Genome assembly of Pristionchus species.</title>
        <authorList>
            <person name="Yoshida K."/>
            <person name="Sommer R.J."/>
        </authorList>
    </citation>
    <scope>NUCLEOTIDE SEQUENCE [LARGE SCALE GENOMIC DNA]</scope>
    <source>
        <strain evidence="3">RS5460</strain>
    </source>
</reference>
<comment type="caution">
    <text evidence="2">The sequence shown here is derived from an EMBL/GenBank/DDBJ whole genome shotgun (WGS) entry which is preliminary data.</text>
</comment>
<feature type="non-terminal residue" evidence="2">
    <location>
        <position position="1"/>
    </location>
</feature>
<feature type="coiled-coil region" evidence="1">
    <location>
        <begin position="13"/>
        <end position="110"/>
    </location>
</feature>
<dbReference type="Proteomes" id="UP001328107">
    <property type="component" value="Unassembled WGS sequence"/>
</dbReference>
<sequence>VLEDENRRLFDRVEDAIVRIDYLEGEKLNLEREVITILEESTELAHELDGVRRRLEEMERNGELKDKKLGVFDVENCQLKERSAEAIVRIESLEAEKLNLEEEIKKMLEESLLREFEVREFEAVRGRLEEMER</sequence>
<evidence type="ECO:0000256" key="1">
    <source>
        <dbReference type="SAM" id="Coils"/>
    </source>
</evidence>
<dbReference type="EMBL" id="BTRK01000005">
    <property type="protein sequence ID" value="GMR55723.1"/>
    <property type="molecule type" value="Genomic_DNA"/>
</dbReference>
<name>A0AAN5I7U2_9BILA</name>